<evidence type="ECO:0000256" key="2">
    <source>
        <dbReference type="ARBA" id="ARBA00005234"/>
    </source>
</evidence>
<feature type="region of interest" description="Disordered" evidence="10">
    <location>
        <begin position="112"/>
        <end position="258"/>
    </location>
</feature>
<reference evidence="14" key="1">
    <citation type="submission" date="2017-03" db="EMBL/GenBank/DDBJ databases">
        <title>Genomes of endolithic fungi from Antarctica.</title>
        <authorList>
            <person name="Coleine C."/>
            <person name="Masonjones S."/>
            <person name="Stajich J.E."/>
        </authorList>
    </citation>
    <scope>NUCLEOTIDE SEQUENCE [LARGE SCALE GENOMIC DNA]</scope>
    <source>
        <strain evidence="14">CCFEE 5527</strain>
    </source>
</reference>
<gene>
    <name evidence="13" type="ORF">B0A48_08299</name>
</gene>
<keyword evidence="8 11" id="KW-1133">Transmembrane helix</keyword>
<evidence type="ECO:0000259" key="12">
    <source>
        <dbReference type="Pfam" id="PF02902"/>
    </source>
</evidence>
<feature type="transmembrane region" description="Helical" evidence="11">
    <location>
        <begin position="1501"/>
        <end position="1523"/>
    </location>
</feature>
<evidence type="ECO:0000256" key="5">
    <source>
        <dbReference type="ARBA" id="ARBA00022670"/>
    </source>
</evidence>
<evidence type="ECO:0000256" key="11">
    <source>
        <dbReference type="SAM" id="Phobius"/>
    </source>
</evidence>
<feature type="compositionally biased region" description="Basic and acidic residues" evidence="10">
    <location>
        <begin position="434"/>
        <end position="451"/>
    </location>
</feature>
<feature type="compositionally biased region" description="Polar residues" evidence="10">
    <location>
        <begin position="126"/>
        <end position="136"/>
    </location>
</feature>
<dbReference type="InParanoid" id="A0A1V8T527"/>
<dbReference type="STRING" id="1507870.A0A1V8T527"/>
<evidence type="ECO:0000256" key="7">
    <source>
        <dbReference type="ARBA" id="ARBA00022801"/>
    </source>
</evidence>
<keyword evidence="14" id="KW-1185">Reference proteome</keyword>
<feature type="compositionally biased region" description="Low complexity" evidence="10">
    <location>
        <begin position="278"/>
        <end position="288"/>
    </location>
</feature>
<dbReference type="InterPro" id="IPR003653">
    <property type="entry name" value="Peptidase_C48_C"/>
</dbReference>
<comment type="similarity">
    <text evidence="2">Belongs to the peptidase C48 family.</text>
</comment>
<dbReference type="InterPro" id="IPR052031">
    <property type="entry name" value="Membrane_Transporter-Flippase"/>
</dbReference>
<feature type="transmembrane region" description="Helical" evidence="11">
    <location>
        <begin position="1294"/>
        <end position="1316"/>
    </location>
</feature>
<feature type="transmembrane region" description="Helical" evidence="11">
    <location>
        <begin position="1680"/>
        <end position="1705"/>
    </location>
</feature>
<dbReference type="PANTHER" id="PTHR43549">
    <property type="entry name" value="MULTIDRUG RESISTANCE PROTEIN YPNP-RELATED"/>
    <property type="match status" value="1"/>
</dbReference>
<dbReference type="EMBL" id="NAJO01000016">
    <property type="protein sequence ID" value="OQO06516.1"/>
    <property type="molecule type" value="Genomic_DNA"/>
</dbReference>
<name>A0A1V8T527_9PEZI</name>
<dbReference type="CDD" id="cd12082">
    <property type="entry name" value="MATE_like"/>
    <property type="match status" value="1"/>
</dbReference>
<protein>
    <recommendedName>
        <fullName evidence="12">Ubiquitin-like protease family profile domain-containing protein</fullName>
    </recommendedName>
</protein>
<organism evidence="13 14">
    <name type="scientific">Cryoendolithus antarcticus</name>
    <dbReference type="NCBI Taxonomy" id="1507870"/>
    <lineage>
        <taxon>Eukaryota</taxon>
        <taxon>Fungi</taxon>
        <taxon>Dikarya</taxon>
        <taxon>Ascomycota</taxon>
        <taxon>Pezizomycotina</taxon>
        <taxon>Dothideomycetes</taxon>
        <taxon>Dothideomycetidae</taxon>
        <taxon>Cladosporiales</taxon>
        <taxon>Cladosporiaceae</taxon>
        <taxon>Cryoendolithus</taxon>
    </lineage>
</organism>
<comment type="subcellular location">
    <subcellularLocation>
        <location evidence="1">Cell membrane</location>
        <topology evidence="1">Multi-pass membrane protein</topology>
    </subcellularLocation>
</comment>
<feature type="compositionally biased region" description="Pro residues" evidence="10">
    <location>
        <begin position="80"/>
        <end position="89"/>
    </location>
</feature>
<evidence type="ECO:0000256" key="6">
    <source>
        <dbReference type="ARBA" id="ARBA00022692"/>
    </source>
</evidence>
<evidence type="ECO:0000256" key="8">
    <source>
        <dbReference type="ARBA" id="ARBA00022989"/>
    </source>
</evidence>
<evidence type="ECO:0000256" key="3">
    <source>
        <dbReference type="ARBA" id="ARBA00022448"/>
    </source>
</evidence>
<keyword evidence="4" id="KW-1003">Cell membrane</keyword>
<feature type="region of interest" description="Disordered" evidence="10">
    <location>
        <begin position="402"/>
        <end position="468"/>
    </location>
</feature>
<evidence type="ECO:0000313" key="14">
    <source>
        <dbReference type="Proteomes" id="UP000192596"/>
    </source>
</evidence>
<evidence type="ECO:0000256" key="9">
    <source>
        <dbReference type="ARBA" id="ARBA00023136"/>
    </source>
</evidence>
<dbReference type="Pfam" id="PF02902">
    <property type="entry name" value="Peptidase_C48"/>
    <property type="match status" value="1"/>
</dbReference>
<feature type="region of interest" description="Disordered" evidence="10">
    <location>
        <begin position="274"/>
        <end position="293"/>
    </location>
</feature>
<feature type="compositionally biased region" description="Basic and acidic residues" evidence="10">
    <location>
        <begin position="246"/>
        <end position="258"/>
    </location>
</feature>
<feature type="transmembrane region" description="Helical" evidence="11">
    <location>
        <begin position="1621"/>
        <end position="1644"/>
    </location>
</feature>
<dbReference type="PANTHER" id="PTHR43549:SF2">
    <property type="entry name" value="MULTIDRUG RESISTANCE PROTEIN NORM-RELATED"/>
    <property type="match status" value="1"/>
</dbReference>
<feature type="transmembrane region" description="Helical" evidence="11">
    <location>
        <begin position="1651"/>
        <end position="1674"/>
    </location>
</feature>
<keyword evidence="5" id="KW-0645">Protease</keyword>
<feature type="region of interest" description="Disordered" evidence="10">
    <location>
        <begin position="772"/>
        <end position="801"/>
    </location>
</feature>
<comment type="caution">
    <text evidence="13">The sequence shown here is derived from an EMBL/GenBank/DDBJ whole genome shotgun (WGS) entry which is preliminary data.</text>
</comment>
<feature type="compositionally biased region" description="Basic and acidic residues" evidence="10">
    <location>
        <begin position="1274"/>
        <end position="1286"/>
    </location>
</feature>
<dbReference type="OrthoDB" id="2119662at2759"/>
<dbReference type="GO" id="GO:0008234">
    <property type="term" value="F:cysteine-type peptidase activity"/>
    <property type="evidence" value="ECO:0007669"/>
    <property type="project" value="InterPro"/>
</dbReference>
<feature type="transmembrane region" description="Helical" evidence="11">
    <location>
        <begin position="1369"/>
        <end position="1387"/>
    </location>
</feature>
<dbReference type="SUPFAM" id="SSF54001">
    <property type="entry name" value="Cysteine proteinases"/>
    <property type="match status" value="1"/>
</dbReference>
<feature type="region of interest" description="Disordered" evidence="10">
    <location>
        <begin position="1260"/>
        <end position="1286"/>
    </location>
</feature>
<dbReference type="Gene3D" id="3.40.395.10">
    <property type="entry name" value="Adenoviral Proteinase, Chain A"/>
    <property type="match status" value="1"/>
</dbReference>
<evidence type="ECO:0000313" key="13">
    <source>
        <dbReference type="EMBL" id="OQO06516.1"/>
    </source>
</evidence>
<keyword evidence="7" id="KW-0378">Hydrolase</keyword>
<keyword evidence="6 11" id="KW-0812">Transmembrane</keyword>
<evidence type="ECO:0000256" key="1">
    <source>
        <dbReference type="ARBA" id="ARBA00004651"/>
    </source>
</evidence>
<proteinExistence type="inferred from homology"/>
<keyword evidence="3" id="KW-0813">Transport</keyword>
<feature type="compositionally biased region" description="Low complexity" evidence="10">
    <location>
        <begin position="421"/>
        <end position="430"/>
    </location>
</feature>
<feature type="transmembrane region" description="Helical" evidence="11">
    <location>
        <begin position="1579"/>
        <end position="1601"/>
    </location>
</feature>
<dbReference type="InterPro" id="IPR038765">
    <property type="entry name" value="Papain-like_cys_pep_sf"/>
</dbReference>
<dbReference type="GO" id="GO:0006508">
    <property type="term" value="P:proteolysis"/>
    <property type="evidence" value="ECO:0007669"/>
    <property type="project" value="UniProtKB-KW"/>
</dbReference>
<feature type="transmembrane region" description="Helical" evidence="11">
    <location>
        <begin position="1438"/>
        <end position="1461"/>
    </location>
</feature>
<feature type="domain" description="Ubiquitin-like protease family profile" evidence="12">
    <location>
        <begin position="589"/>
        <end position="730"/>
    </location>
</feature>
<dbReference type="GO" id="GO:0005886">
    <property type="term" value="C:plasma membrane"/>
    <property type="evidence" value="ECO:0007669"/>
    <property type="project" value="UniProtKB-SubCell"/>
</dbReference>
<evidence type="ECO:0000256" key="10">
    <source>
        <dbReference type="SAM" id="MobiDB-lite"/>
    </source>
</evidence>
<feature type="transmembrane region" description="Helical" evidence="11">
    <location>
        <begin position="1407"/>
        <end position="1426"/>
    </location>
</feature>
<accession>A0A1V8T527</accession>
<feature type="compositionally biased region" description="Polar residues" evidence="10">
    <location>
        <begin position="190"/>
        <end position="200"/>
    </location>
</feature>
<sequence>MVKLNKNAKSRLKKAVDDTNLQRLGDDHFETAPWVLPTTNDLPPQEVTYMQNYVDAHNRGVLLVGAPTVADLPTPKGYKTPPPRDPSTPPLLESRPRIVTGPLFSIPGLSQALASSRSGDAAHTPTRASRPNSTGRRQAFAADTNEGQYRVENRSPEIPETQFQGLGIDESICATGDDSPRKSRVLKPAQTPTPKSQRLVSGSAGRSKGWKQRPRRTGVLETQPQHDVAPRARGPGVPETQQQLDDTSKAKGAEVPETQLHDDVEMPDAVVIEDDSASSHGSKNSISSGNPMILDDEDPFWTEEQQQAESTSPKAGVDDAVLVGMLNELPLDEGQAEVFQTTLVKMCRKFMHASATQKSLDALRTSMDTTFLKISTALYHNALPGAANHDTDITGVDDAQAPDAQASAKKVLTKQGGNGGEPSDPESSSSDEGESVHDKQGDKDEDPRPDPKPLLTNEENRQVASARDIKQIRDLEAAVVSGMYEMSGVAKPNRHVPFAEILNEFGDDAASFGKKLEWTSGSGECSFTRSCEDILSLWNKNMLKEDAMVGILTALYPSRRCGATSLNNYVCSHALTKNFDKFLWDFKAAVAEVHTTMETLGEPWEMTEDTDTAVGMFNERDCHWFAFRATKADRKITIVDSWVIGSDQYDQAIRETRNEQMIKILFDALCSTSTVDPTWEGTWTVHTLQPFVQRNGYDCGLHALRNFQDLAEGRPLLDYHNAQKLRLRYAYLLRAAGGHGFPGSPQWMWGDAIPLEAEMRARWQSNAPLLGAENSARSGDRHESAPPKGSHKGARSKDGHVDPLLSRLTSECLAENHLHPPAVYMAVSYRPLVRVMLHSEGDMTPRQMAFRFRSVWTGLGGEEAALTSYNHLNGLFMSAARALANNSGSGVTIGVENDANGSPLARIDQIFTLHPSVTELSLDTNAVRFFGSKACAHYADAALLEDDITTWPNLVIVAHRHSGPEKSGRKEYNPVAKAAQRFDEILAYWDSVFNTKTELPEQITDPDAAELDWDGFYSFNFCPPPRSSSCQIFRNETGNETATDKKLQLVLQKLDADAEYADERPLVTFVMAGLDSLSTNEHSWRHLKNWYANLQFRMTIICPERMVRAIPYVFTPRAHGSEQPLFSWAHFSVDDIVALQEALSVDPGTDMKLYRPNTAAFLHMMRTVEDFKHLDRMDALTDQIIGDVSIDNCQVVRSEVIEVGKQLTWQARNLAKFPSVEKKCARCQETTTQTYWVRAGEAPSHSADVQCDRGQCVRVEEPAERKPAGRPRKPSAERKPGGRKPGERIKRRTLLFNIGAFVLPALYGTLSKLWVANIDSSLVVTTDAYTYIGVVAEVLNEGLPRAAWNIIADKSNRTLESRHGLSHTLIFFQGVLGLIMSTAFVAAVQQFADAFLPTQARAASLTYVRISAFSALSSAIATAVAASTRALYKPDVPLVISSIKFAINIILDMIVISRFHIPQVTPTVNTQAATKPSWNHLKVLARPGFFAFPESAIRNALYLWLVGGTVAMGSDYATAWGVFNTIRWGLVMVPVQALEATSLAFVGHAWGAWRRDVGPVVRKPQAASRHLRTIARPALLSRVIALAIEVPLCLFLSFYGAERIAEYTSASTTVAAITAKMWRTIDWCYIFYAVSTQLATILLATGPRWHLYQLLVSNICWVLLWAIAVTTIGITPENAWTYHSIVFGGSVVFSFFDILIVDTLWASTLLKGKMRVPPLS</sequence>
<dbReference type="GO" id="GO:0019783">
    <property type="term" value="F:ubiquitin-like protein peptidase activity"/>
    <property type="evidence" value="ECO:0007669"/>
    <property type="project" value="UniProtKB-ARBA"/>
</dbReference>
<evidence type="ECO:0000256" key="4">
    <source>
        <dbReference type="ARBA" id="ARBA00022475"/>
    </source>
</evidence>
<keyword evidence="9 11" id="KW-0472">Membrane</keyword>
<dbReference type="Proteomes" id="UP000192596">
    <property type="component" value="Unassembled WGS sequence"/>
</dbReference>
<feature type="region of interest" description="Disordered" evidence="10">
    <location>
        <begin position="70"/>
        <end position="95"/>
    </location>
</feature>